<gene>
    <name evidence="1" type="ORF">UV74_C0013G0597</name>
</gene>
<organism evidence="1 2">
    <name type="scientific">Candidatus Woesebacteria bacterium GW2011_GWB1_43_14</name>
    <dbReference type="NCBI Taxonomy" id="1618578"/>
    <lineage>
        <taxon>Bacteria</taxon>
        <taxon>Candidatus Woeseibacteriota</taxon>
    </lineage>
</organism>
<accession>A0A0G1DHY6</accession>
<protein>
    <recommendedName>
        <fullName evidence="3">Polymerase nucleotidyl transferase domain-containing protein</fullName>
    </recommendedName>
</protein>
<sequence length="287" mass="34140">MGSSPHQRRKLNKSLIASIIYHDIFDYPLTFDELNKWKLITKKINGKRQVANDGKYYYLKGRESLVEKRISREKYFQRKLAIANEAATWFYRIPTIRMVAVTGSLAMNNTRLGSDIDLMIITRKGTLWTTRLITYFLLLMTGFKLRRAGEGWEKDKLCLNIWMDESNLKFKIQNSEFRNMFVAHELSQIIPLVNKSRTYEKLLTKNKWVVDYWPKATAIRNNKQLLQSNNTNNYDFIFSLFESFAFWLQKQYMRKKITNEVITSTRAFFHPVDWSEKVKKELDKRGL</sequence>
<reference evidence="1 2" key="1">
    <citation type="journal article" date="2015" name="Nature">
        <title>rRNA introns, odd ribosomes, and small enigmatic genomes across a large radiation of phyla.</title>
        <authorList>
            <person name="Brown C.T."/>
            <person name="Hug L.A."/>
            <person name="Thomas B.C."/>
            <person name="Sharon I."/>
            <person name="Castelle C.J."/>
            <person name="Singh A."/>
            <person name="Wilkins M.J."/>
            <person name="Williams K.H."/>
            <person name="Banfield J.F."/>
        </authorList>
    </citation>
    <scope>NUCLEOTIDE SEQUENCE [LARGE SCALE GENOMIC DNA]</scope>
</reference>
<dbReference type="InterPro" id="IPR043519">
    <property type="entry name" value="NT_sf"/>
</dbReference>
<proteinExistence type="predicted"/>
<evidence type="ECO:0000313" key="1">
    <source>
        <dbReference type="EMBL" id="KKS97475.1"/>
    </source>
</evidence>
<dbReference type="AlphaFoldDB" id="A0A0G1DHY6"/>
<name>A0A0G1DHY6_9BACT</name>
<comment type="caution">
    <text evidence="1">The sequence shown here is derived from an EMBL/GenBank/DDBJ whole genome shotgun (WGS) entry which is preliminary data.</text>
</comment>
<dbReference type="CDD" id="cd05403">
    <property type="entry name" value="NT_KNTase_like"/>
    <property type="match status" value="1"/>
</dbReference>
<dbReference type="EMBL" id="LCFQ01000013">
    <property type="protein sequence ID" value="KKS97475.1"/>
    <property type="molecule type" value="Genomic_DNA"/>
</dbReference>
<dbReference type="Gene3D" id="3.30.460.10">
    <property type="entry name" value="Beta Polymerase, domain 2"/>
    <property type="match status" value="1"/>
</dbReference>
<evidence type="ECO:0008006" key="3">
    <source>
        <dbReference type="Google" id="ProtNLM"/>
    </source>
</evidence>
<dbReference type="SUPFAM" id="SSF81301">
    <property type="entry name" value="Nucleotidyltransferase"/>
    <property type="match status" value="1"/>
</dbReference>
<dbReference type="Proteomes" id="UP000034090">
    <property type="component" value="Unassembled WGS sequence"/>
</dbReference>
<evidence type="ECO:0000313" key="2">
    <source>
        <dbReference type="Proteomes" id="UP000034090"/>
    </source>
</evidence>
<dbReference type="STRING" id="1618578.UV74_C0013G0597"/>